<dbReference type="GO" id="GO:0004352">
    <property type="term" value="F:glutamate dehydrogenase (NAD+) activity"/>
    <property type="evidence" value="ECO:0007669"/>
    <property type="project" value="UniProtKB-UniRule"/>
</dbReference>
<comment type="similarity">
    <text evidence="1 4">Belongs to the Glu/Leu/Phe/Val dehydrogenases family.</text>
</comment>
<comment type="function">
    <text evidence="4">NAD(+)-dependent glutamate dehydrogenase which degrades glutamate to ammonia and alpha-ketoglutarate.</text>
</comment>
<dbReference type="PROSITE" id="PS00074">
    <property type="entry name" value="GLFV_DEHYDROGENASE"/>
    <property type="match status" value="1"/>
</dbReference>
<dbReference type="SUPFAM" id="SSF53223">
    <property type="entry name" value="Aminoacid dehydrogenase-like, N-terminal domain"/>
    <property type="match status" value="1"/>
</dbReference>
<evidence type="ECO:0000313" key="7">
    <source>
        <dbReference type="Proteomes" id="UP000094565"/>
    </source>
</evidence>
<name>A0A1B2JC36_PICPA</name>
<dbReference type="OrthoDB" id="184415at2759"/>
<accession>A0A1B2JC36</accession>
<dbReference type="Pfam" id="PF00208">
    <property type="entry name" value="ELFV_dehydrog"/>
    <property type="match status" value="1"/>
</dbReference>
<evidence type="ECO:0000256" key="4">
    <source>
        <dbReference type="PIRNR" id="PIRNR000184"/>
    </source>
</evidence>
<dbReference type="InterPro" id="IPR056365">
    <property type="entry name" value="NAD-GDH_2nd"/>
</dbReference>
<reference evidence="6 7" key="1">
    <citation type="submission" date="2016-02" db="EMBL/GenBank/DDBJ databases">
        <title>Comparative genomic and transcriptomic foundation for Pichia pastoris.</title>
        <authorList>
            <person name="Love K.R."/>
            <person name="Shah K.A."/>
            <person name="Whittaker C.A."/>
            <person name="Wu J."/>
            <person name="Bartlett M.C."/>
            <person name="Ma D."/>
            <person name="Leeson R.L."/>
            <person name="Priest M."/>
            <person name="Young S.K."/>
            <person name="Love J.C."/>
        </authorList>
    </citation>
    <scope>NUCLEOTIDE SEQUENCE [LARGE SCALE GENOMIC DNA]</scope>
    <source>
        <strain evidence="6 7">ATCC 28485</strain>
    </source>
</reference>
<dbReference type="Proteomes" id="UP000094565">
    <property type="component" value="Chromosome 2"/>
</dbReference>
<dbReference type="InterPro" id="IPR055480">
    <property type="entry name" value="NAD-GDH_N"/>
</dbReference>
<dbReference type="InterPro" id="IPR033524">
    <property type="entry name" value="Glu/Leu/Phe/Val_DH_AS"/>
</dbReference>
<dbReference type="InterPro" id="IPR016210">
    <property type="entry name" value="NAD-GDH_euk"/>
</dbReference>
<dbReference type="Gene3D" id="3.40.50.720">
    <property type="entry name" value="NAD(P)-binding Rossmann-like Domain"/>
    <property type="match status" value="1"/>
</dbReference>
<dbReference type="InterPro" id="IPR036291">
    <property type="entry name" value="NAD(P)-bd_dom_sf"/>
</dbReference>
<dbReference type="EC" id="1.4.1.2" evidence="4"/>
<feature type="domain" description="Glutamate/phenylalanine/leucine/valine/L-tryptophan dehydrogenase C-terminal" evidence="5">
    <location>
        <begin position="661"/>
        <end position="935"/>
    </location>
</feature>
<dbReference type="Pfam" id="PF23147">
    <property type="entry name" value="GDH2_N"/>
    <property type="match status" value="1"/>
</dbReference>
<dbReference type="PANTHER" id="PTHR11606">
    <property type="entry name" value="GLUTAMATE DEHYDROGENASE"/>
    <property type="match status" value="1"/>
</dbReference>
<dbReference type="SUPFAM" id="SSF51735">
    <property type="entry name" value="NAD(P)-binding Rossmann-fold domains"/>
    <property type="match status" value="1"/>
</dbReference>
<dbReference type="InterPro" id="IPR006096">
    <property type="entry name" value="Glu/Leu/Phe/Val/Trp_DH_C"/>
</dbReference>
<dbReference type="GO" id="GO:0005739">
    <property type="term" value="C:mitochondrion"/>
    <property type="evidence" value="ECO:0007669"/>
    <property type="project" value="UniProtKB-UniRule"/>
</dbReference>
<evidence type="ECO:0000313" key="6">
    <source>
        <dbReference type="EMBL" id="ANZ75491.1"/>
    </source>
</evidence>
<sequence>MVDRLQVSNLTLNNNFSSRSFDNLSDDELKKSGYNPLPFEGKLDQIEKVQDALDEAGFIPEPLIESEVRWFYESLGIDDVYFARESVQGIVSHIHALYSAKLESYSRGENENPTLQHKREADDHAVYFDSSDPKSPQFKLINYEERIDDRYLDHVVDSPGYRLESFSSAVGNVRCYFVYKCSFPKAAASAAESESLDLTKISDATFLKICSDHTKRLYSEIINDVAAVDGPIIKHFGIKSTGEHRVIIGYRQNSSPRYNSALTSLCQFYGLKVTRKYVEQFSNGISIISMYITPPDAGDSSFIQFPIDQVVKEASLLYTIPHNIFQEEFAKGELSIQECIYAHCGVIFVTHFLNRLGAEYQSLLEILDPNKNLLHFEILSKIKDRLRTETFTQDYITEVFKKQTPLVKKLYRSFADVHYINSKLEKTLSYKRLEAIEPIKSESDFENLLNHACSQNQRHALILRALFSFNKSILKTNFFLPSKIAISFRLEPSFLPALEYPNKPFGMFFVVGSEFRGFHIRFRDIARGGIRIVKSRSVENYNVNKRNLFDENYNLASTQQRKNKDIPEGGAKGVILLDPQAQERPKECFIKYIDSLMDLLLLDHQDKSNGIVDLYNKPEILFMGPDENSAGYVDWATLHARKRGAPWWKSFFTGKSQTLGGIPHDEYGMTSLSVRAYVNKIYEKLDIKDLSKITKLQTGGPDGDLGSNEIKLSRDESYVAIVDGSGVIVDENGLDKAELLSLATKRLMVDQFDRTKLSPNGYFVSVDDVDFKTPDGKIITNGTVFRNTFHLKIADVFGKDRLKLFVPCGGRPNSIDANNVHFLIDENTGKSYIPFIVEGANLFISQAAKIQLEKAGTVLFKDASTNKGGVTSSSLEVLAALSFDDEGFLANMCLDPKTGVKPEFYQEYVKQVQKVIVANAENEFESLWALNKETGKPLSDLSNDLSIAINDLADQLSSSEELWNDDLSFRNAVLQDALPPLLLEKIGIESIVKRVPVNYLKALFATRLASRFVYTRGIDANPARFLEFISSLKREYKSRGL</sequence>
<dbReference type="SMART" id="SM00839">
    <property type="entry name" value="ELFV_dehydrog"/>
    <property type="match status" value="1"/>
</dbReference>
<gene>
    <name evidence="6" type="ORF">ATY40_BA7502875</name>
</gene>
<comment type="catalytic activity">
    <reaction evidence="4">
        <text>L-glutamate + NAD(+) + H2O = 2-oxoglutarate + NH4(+) + NADH + H(+)</text>
        <dbReference type="Rhea" id="RHEA:15133"/>
        <dbReference type="ChEBI" id="CHEBI:15377"/>
        <dbReference type="ChEBI" id="CHEBI:15378"/>
        <dbReference type="ChEBI" id="CHEBI:16810"/>
        <dbReference type="ChEBI" id="CHEBI:28938"/>
        <dbReference type="ChEBI" id="CHEBI:29985"/>
        <dbReference type="ChEBI" id="CHEBI:57540"/>
        <dbReference type="ChEBI" id="CHEBI:57945"/>
        <dbReference type="EC" id="1.4.1.2"/>
    </reaction>
</comment>
<evidence type="ECO:0000259" key="5">
    <source>
        <dbReference type="SMART" id="SM00839"/>
    </source>
</evidence>
<dbReference type="PANTHER" id="PTHR11606:SF24">
    <property type="entry name" value="NAD-SPECIFIC GLUTAMATE DEHYDROGENASE"/>
    <property type="match status" value="1"/>
</dbReference>
<protein>
    <recommendedName>
        <fullName evidence="4">NAD-specific glutamate dehydrogenase</fullName>
        <ecNumber evidence="4">1.4.1.2</ecNumber>
    </recommendedName>
</protein>
<dbReference type="GO" id="GO:0006538">
    <property type="term" value="P:L-glutamate catabolic process"/>
    <property type="evidence" value="ECO:0007669"/>
    <property type="project" value="UniProtKB-UniRule"/>
</dbReference>
<dbReference type="Pfam" id="PF23152">
    <property type="entry name" value="GDH_2nd"/>
    <property type="match status" value="1"/>
</dbReference>
<keyword evidence="3 4" id="KW-0520">NAD</keyword>
<dbReference type="EMBL" id="CP014585">
    <property type="protein sequence ID" value="ANZ75491.1"/>
    <property type="molecule type" value="Genomic_DNA"/>
</dbReference>
<dbReference type="InterPro" id="IPR046346">
    <property type="entry name" value="Aminoacid_DH-like_N_sf"/>
</dbReference>
<proteinExistence type="inferred from homology"/>
<keyword evidence="7" id="KW-1185">Reference proteome</keyword>
<evidence type="ECO:0000256" key="3">
    <source>
        <dbReference type="ARBA" id="ARBA00023027"/>
    </source>
</evidence>
<keyword evidence="2 4" id="KW-0560">Oxidoreductase</keyword>
<dbReference type="AlphaFoldDB" id="A0A1B2JC36"/>
<evidence type="ECO:0000256" key="2">
    <source>
        <dbReference type="ARBA" id="ARBA00023002"/>
    </source>
</evidence>
<evidence type="ECO:0000256" key="1">
    <source>
        <dbReference type="ARBA" id="ARBA00006382"/>
    </source>
</evidence>
<organism evidence="6 7">
    <name type="scientific">Komagataella pastoris</name>
    <name type="common">Yeast</name>
    <name type="synonym">Pichia pastoris</name>
    <dbReference type="NCBI Taxonomy" id="4922"/>
    <lineage>
        <taxon>Eukaryota</taxon>
        <taxon>Fungi</taxon>
        <taxon>Dikarya</taxon>
        <taxon>Ascomycota</taxon>
        <taxon>Saccharomycotina</taxon>
        <taxon>Pichiomycetes</taxon>
        <taxon>Pichiales</taxon>
        <taxon>Pichiaceae</taxon>
        <taxon>Komagataella</taxon>
    </lineage>
</organism>
<dbReference type="PIRSF" id="PIRSF000184">
    <property type="entry name" value="GDH_NAD"/>
    <property type="match status" value="1"/>
</dbReference>